<evidence type="ECO:0000259" key="6">
    <source>
        <dbReference type="Pfam" id="PF00590"/>
    </source>
</evidence>
<dbReference type="AlphaFoldDB" id="A0A0D6P661"/>
<dbReference type="PANTHER" id="PTHR43182">
    <property type="entry name" value="COBALT-PRECORRIN-6B C(15)-METHYLTRANSFERASE (DECARBOXYLATING)"/>
    <property type="match status" value="1"/>
</dbReference>
<dbReference type="InterPro" id="IPR000878">
    <property type="entry name" value="4pyrrol_Mease"/>
</dbReference>
<evidence type="ECO:0000256" key="5">
    <source>
        <dbReference type="ARBA" id="ARBA00022691"/>
    </source>
</evidence>
<dbReference type="Gene3D" id="3.40.50.150">
    <property type="entry name" value="Vaccinia Virus protein VP39"/>
    <property type="match status" value="1"/>
</dbReference>
<dbReference type="NCBIfam" id="TIGR02467">
    <property type="entry name" value="CbiE"/>
    <property type="match status" value="1"/>
</dbReference>
<keyword evidence="3 7" id="KW-0489">Methyltransferase</keyword>
<dbReference type="OrthoDB" id="9787825at2"/>
<keyword evidence="2" id="KW-0169">Cobalamin biosynthesis</keyword>
<dbReference type="EMBL" id="BANB01000165">
    <property type="protein sequence ID" value="GAN76831.1"/>
    <property type="molecule type" value="Genomic_DNA"/>
</dbReference>
<dbReference type="Proteomes" id="UP000032680">
    <property type="component" value="Unassembled WGS sequence"/>
</dbReference>
<dbReference type="GO" id="GO:0009236">
    <property type="term" value="P:cobalamin biosynthetic process"/>
    <property type="evidence" value="ECO:0007669"/>
    <property type="project" value="UniProtKB-UniPathway"/>
</dbReference>
<evidence type="ECO:0000313" key="7">
    <source>
        <dbReference type="EMBL" id="GAN76831.1"/>
    </source>
</evidence>
<dbReference type="PIRSF" id="PIRSF036428">
    <property type="entry name" value="CobL"/>
    <property type="match status" value="1"/>
</dbReference>
<dbReference type="InterPro" id="IPR014777">
    <property type="entry name" value="4pyrrole_Mease_sub1"/>
</dbReference>
<sequence>MSMHWLSILGIGEDGVQGLSAATRSLLANAEIVFGAPRHLKLAGDLPSGARRPWPSPMRDAVAGVLAERGRRVAVLASGDPFCFGIGSLLAEAVPVAEFVAIPAPSAFAWACAALGWARQDITTLSLCGRPPALLRPHLHDGARILALSADAATPAAVGALLRDHGYGPTRITALEALGGPRARIRRWTAGDAAPDDVDPLNLLALEVVAGPGAQPIPYAAGLPESLFEHDGQITKRETRALTLAQLAPRHGDYLWDIGCASGSVAIEWLLRHPSLSASGIEARPDRAARAARNAMALGVPRLDVRTGAAPTALDGLPRPDAVFVGGGITTPGLLDAAWSALRPGGRIVVNAVTWDSEAVLFDAWKRLGGEVTRQSVGRLSAIGGQHGFRPAMTVTQWAATKP</sequence>
<dbReference type="NCBIfam" id="TIGR02469">
    <property type="entry name" value="CbiT"/>
    <property type="match status" value="1"/>
</dbReference>
<dbReference type="RefSeq" id="WP_048860712.1">
    <property type="nucleotide sequence ID" value="NZ_BANB01000165.1"/>
</dbReference>
<evidence type="ECO:0000256" key="2">
    <source>
        <dbReference type="ARBA" id="ARBA00022573"/>
    </source>
</evidence>
<dbReference type="InterPro" id="IPR014008">
    <property type="entry name" value="Cbl_synth_MTase_CbiT"/>
</dbReference>
<gene>
    <name evidence="7" type="ORF">Asru_0165_39</name>
</gene>
<comment type="pathway">
    <text evidence="1">Cofactor biosynthesis; adenosylcobalamin biosynthesis.</text>
</comment>
<keyword evidence="4 7" id="KW-0808">Transferase</keyword>
<comment type="caution">
    <text evidence="7">The sequence shown here is derived from an EMBL/GenBank/DDBJ whole genome shotgun (WGS) entry which is preliminary data.</text>
</comment>
<organism evidence="7 8">
    <name type="scientific">Acidisphaera rubrifaciens HS-AP3</name>
    <dbReference type="NCBI Taxonomy" id="1231350"/>
    <lineage>
        <taxon>Bacteria</taxon>
        <taxon>Pseudomonadati</taxon>
        <taxon>Pseudomonadota</taxon>
        <taxon>Alphaproteobacteria</taxon>
        <taxon>Acetobacterales</taxon>
        <taxon>Acetobacteraceae</taxon>
        <taxon>Acidisphaera</taxon>
    </lineage>
</organism>
<name>A0A0D6P661_9PROT</name>
<dbReference type="GO" id="GO:0032259">
    <property type="term" value="P:methylation"/>
    <property type="evidence" value="ECO:0007669"/>
    <property type="project" value="UniProtKB-KW"/>
</dbReference>
<dbReference type="InterPro" id="IPR035996">
    <property type="entry name" value="4pyrrol_Methylase_sf"/>
</dbReference>
<feature type="domain" description="Tetrapyrrole methylase" evidence="6">
    <location>
        <begin position="7"/>
        <end position="193"/>
    </location>
</feature>
<keyword evidence="5" id="KW-0949">S-adenosyl-L-methionine</keyword>
<proteinExistence type="predicted"/>
<evidence type="ECO:0000256" key="4">
    <source>
        <dbReference type="ARBA" id="ARBA00022679"/>
    </source>
</evidence>
<dbReference type="SUPFAM" id="SSF53790">
    <property type="entry name" value="Tetrapyrrole methylase"/>
    <property type="match status" value="1"/>
</dbReference>
<dbReference type="SUPFAM" id="SSF53335">
    <property type="entry name" value="S-adenosyl-L-methionine-dependent methyltransferases"/>
    <property type="match status" value="1"/>
</dbReference>
<dbReference type="PANTHER" id="PTHR43182:SF1">
    <property type="entry name" value="COBALT-PRECORRIN-7 C(5)-METHYLTRANSFERASE"/>
    <property type="match status" value="1"/>
</dbReference>
<dbReference type="InterPro" id="IPR006365">
    <property type="entry name" value="Cbl_synth_CobL"/>
</dbReference>
<evidence type="ECO:0000256" key="1">
    <source>
        <dbReference type="ARBA" id="ARBA00004953"/>
    </source>
</evidence>
<evidence type="ECO:0000256" key="3">
    <source>
        <dbReference type="ARBA" id="ARBA00022603"/>
    </source>
</evidence>
<dbReference type="InterPro" id="IPR050714">
    <property type="entry name" value="Cobalamin_biosynth_MTase"/>
</dbReference>
<reference evidence="7 8" key="1">
    <citation type="submission" date="2012-11" db="EMBL/GenBank/DDBJ databases">
        <title>Whole genome sequence of Acidisphaera rubrifaciens HS-AP3.</title>
        <authorList>
            <person name="Azuma Y."/>
            <person name="Higashiura N."/>
            <person name="Hirakawa H."/>
            <person name="Matsushita K."/>
        </authorList>
    </citation>
    <scope>NUCLEOTIDE SEQUENCE [LARGE SCALE GENOMIC DNA]</scope>
    <source>
        <strain evidence="7 8">HS-AP3</strain>
    </source>
</reference>
<keyword evidence="8" id="KW-1185">Reference proteome</keyword>
<accession>A0A0D6P661</accession>
<dbReference type="InterPro" id="IPR029063">
    <property type="entry name" value="SAM-dependent_MTases_sf"/>
</dbReference>
<dbReference type="CDD" id="cd02440">
    <property type="entry name" value="AdoMet_MTases"/>
    <property type="match status" value="1"/>
</dbReference>
<dbReference type="Pfam" id="PF00590">
    <property type="entry name" value="TP_methylase"/>
    <property type="match status" value="1"/>
</dbReference>
<evidence type="ECO:0000313" key="8">
    <source>
        <dbReference type="Proteomes" id="UP000032680"/>
    </source>
</evidence>
<protein>
    <submittedName>
        <fullName evidence="7">Cobalamin (Vitamin B12) biosynthesis protein/precorrin-6Y C5,15-methyltransferase</fullName>
    </submittedName>
</protein>
<dbReference type="Gene3D" id="3.40.1010.10">
    <property type="entry name" value="Cobalt-precorrin-4 Transmethylase, Domain 1"/>
    <property type="match status" value="1"/>
</dbReference>
<dbReference type="InterPro" id="IPR012818">
    <property type="entry name" value="CbiE"/>
</dbReference>
<dbReference type="CDD" id="cd11644">
    <property type="entry name" value="Precorrin-6Y-MT"/>
    <property type="match status" value="1"/>
</dbReference>
<dbReference type="GO" id="GO:0008276">
    <property type="term" value="F:protein methyltransferase activity"/>
    <property type="evidence" value="ECO:0007669"/>
    <property type="project" value="InterPro"/>
</dbReference>
<dbReference type="UniPathway" id="UPA00148"/>